<gene>
    <name evidence="2" type="ORF">RF11_01969</name>
</gene>
<dbReference type="Proteomes" id="UP000031668">
    <property type="component" value="Unassembled WGS sequence"/>
</dbReference>
<organism evidence="2 3">
    <name type="scientific">Thelohanellus kitauei</name>
    <name type="common">Myxosporean</name>
    <dbReference type="NCBI Taxonomy" id="669202"/>
    <lineage>
        <taxon>Eukaryota</taxon>
        <taxon>Metazoa</taxon>
        <taxon>Cnidaria</taxon>
        <taxon>Myxozoa</taxon>
        <taxon>Myxosporea</taxon>
        <taxon>Bivalvulida</taxon>
        <taxon>Platysporina</taxon>
        <taxon>Myxobolidae</taxon>
        <taxon>Thelohanellus</taxon>
    </lineage>
</organism>
<evidence type="ECO:0000256" key="1">
    <source>
        <dbReference type="SAM" id="Phobius"/>
    </source>
</evidence>
<dbReference type="EMBL" id="JWZT01002990">
    <property type="protein sequence ID" value="KII67968.1"/>
    <property type="molecule type" value="Genomic_DNA"/>
</dbReference>
<accession>A0A0C2JFC8</accession>
<proteinExistence type="predicted"/>
<name>A0A0C2JFC8_THEKT</name>
<protein>
    <submittedName>
        <fullName evidence="2">Uncharacterized protein</fullName>
    </submittedName>
</protein>
<keyword evidence="1" id="KW-0812">Transmembrane</keyword>
<evidence type="ECO:0000313" key="3">
    <source>
        <dbReference type="Proteomes" id="UP000031668"/>
    </source>
</evidence>
<feature type="transmembrane region" description="Helical" evidence="1">
    <location>
        <begin position="6"/>
        <end position="31"/>
    </location>
</feature>
<dbReference type="AlphaFoldDB" id="A0A0C2JFC8"/>
<keyword evidence="1" id="KW-1133">Transmembrane helix</keyword>
<keyword evidence="3" id="KW-1185">Reference proteome</keyword>
<keyword evidence="1" id="KW-0472">Membrane</keyword>
<sequence>MVTTASYFGCLLLPIAVDFFFVFCSFLRLWCQILKISIYYKAKESESYAFGSNYRNMTLHTKKSRRTLRNICGRGWSNFNLSFMAHQQEDLAQFWLLPLVPDSFHHEN</sequence>
<comment type="caution">
    <text evidence="2">The sequence shown here is derived from an EMBL/GenBank/DDBJ whole genome shotgun (WGS) entry which is preliminary data.</text>
</comment>
<reference evidence="2 3" key="1">
    <citation type="journal article" date="2014" name="Genome Biol. Evol.">
        <title>The genome of the myxosporean Thelohanellus kitauei shows adaptations to nutrient acquisition within its fish host.</title>
        <authorList>
            <person name="Yang Y."/>
            <person name="Xiong J."/>
            <person name="Zhou Z."/>
            <person name="Huo F."/>
            <person name="Miao W."/>
            <person name="Ran C."/>
            <person name="Liu Y."/>
            <person name="Zhang J."/>
            <person name="Feng J."/>
            <person name="Wang M."/>
            <person name="Wang M."/>
            <person name="Wang L."/>
            <person name="Yao B."/>
        </authorList>
    </citation>
    <scope>NUCLEOTIDE SEQUENCE [LARGE SCALE GENOMIC DNA]</scope>
    <source>
        <strain evidence="2">Wuqing</strain>
    </source>
</reference>
<evidence type="ECO:0000313" key="2">
    <source>
        <dbReference type="EMBL" id="KII67968.1"/>
    </source>
</evidence>